<dbReference type="Proteomes" id="UP000271889">
    <property type="component" value="Unassembled WGS sequence"/>
</dbReference>
<sequence length="75" mass="8776">MLLVLLKFDVLVNNYRVDEKITTYLNLLDIYVFPVLNPDGFIYSRSSTRATRCSRERYINPKNLGSTGQLVNNYR</sequence>
<accession>A0A3P7MXJ1</accession>
<dbReference type="Pfam" id="PF00246">
    <property type="entry name" value="Peptidase_M14"/>
    <property type="match status" value="1"/>
</dbReference>
<proteinExistence type="inferred from homology"/>
<feature type="non-terminal residue" evidence="3">
    <location>
        <position position="75"/>
    </location>
</feature>
<dbReference type="GO" id="GO:0008270">
    <property type="term" value="F:zinc ion binding"/>
    <property type="evidence" value="ECO:0007669"/>
    <property type="project" value="InterPro"/>
</dbReference>
<comment type="similarity">
    <text evidence="1">Belongs to the peptidase M14 family.</text>
</comment>
<organism evidence="3 4">
    <name type="scientific">Cylicostephanus goldi</name>
    <name type="common">Nematode worm</name>
    <dbReference type="NCBI Taxonomy" id="71465"/>
    <lineage>
        <taxon>Eukaryota</taxon>
        <taxon>Metazoa</taxon>
        <taxon>Ecdysozoa</taxon>
        <taxon>Nematoda</taxon>
        <taxon>Chromadorea</taxon>
        <taxon>Rhabditida</taxon>
        <taxon>Rhabditina</taxon>
        <taxon>Rhabditomorpha</taxon>
        <taxon>Strongyloidea</taxon>
        <taxon>Strongylidae</taxon>
        <taxon>Cylicostephanus</taxon>
    </lineage>
</organism>
<dbReference type="SUPFAM" id="SSF53187">
    <property type="entry name" value="Zn-dependent exopeptidases"/>
    <property type="match status" value="1"/>
</dbReference>
<reference evidence="3 4" key="1">
    <citation type="submission" date="2018-11" db="EMBL/GenBank/DDBJ databases">
        <authorList>
            <consortium name="Pathogen Informatics"/>
        </authorList>
    </citation>
    <scope>NUCLEOTIDE SEQUENCE [LARGE SCALE GENOMIC DNA]</scope>
</reference>
<dbReference type="GO" id="GO:0006508">
    <property type="term" value="P:proteolysis"/>
    <property type="evidence" value="ECO:0007669"/>
    <property type="project" value="InterPro"/>
</dbReference>
<keyword evidence="4" id="KW-1185">Reference proteome</keyword>
<evidence type="ECO:0000313" key="4">
    <source>
        <dbReference type="Proteomes" id="UP000271889"/>
    </source>
</evidence>
<dbReference type="EMBL" id="UYRV01124855">
    <property type="protein sequence ID" value="VDN34555.1"/>
    <property type="molecule type" value="Genomic_DNA"/>
</dbReference>
<dbReference type="GO" id="GO:0004181">
    <property type="term" value="F:metallocarboxypeptidase activity"/>
    <property type="evidence" value="ECO:0007669"/>
    <property type="project" value="InterPro"/>
</dbReference>
<dbReference type="Gene3D" id="3.40.630.10">
    <property type="entry name" value="Zn peptidases"/>
    <property type="match status" value="1"/>
</dbReference>
<feature type="domain" description="Peptidase M14" evidence="2">
    <location>
        <begin position="9"/>
        <end position="58"/>
    </location>
</feature>
<dbReference type="OrthoDB" id="3626597at2759"/>
<evidence type="ECO:0000313" key="3">
    <source>
        <dbReference type="EMBL" id="VDN34555.1"/>
    </source>
</evidence>
<gene>
    <name evidence="3" type="ORF">CGOC_LOCUS12671</name>
</gene>
<evidence type="ECO:0000256" key="1">
    <source>
        <dbReference type="ARBA" id="ARBA00005988"/>
    </source>
</evidence>
<dbReference type="AlphaFoldDB" id="A0A3P7MXJ1"/>
<evidence type="ECO:0000259" key="2">
    <source>
        <dbReference type="Pfam" id="PF00246"/>
    </source>
</evidence>
<dbReference type="InterPro" id="IPR000834">
    <property type="entry name" value="Peptidase_M14"/>
</dbReference>
<protein>
    <recommendedName>
        <fullName evidence="2">Peptidase M14 domain-containing protein</fullName>
    </recommendedName>
</protein>
<name>A0A3P7MXJ1_CYLGO</name>